<dbReference type="SMART" id="SM00052">
    <property type="entry name" value="EAL"/>
    <property type="match status" value="1"/>
</dbReference>
<feature type="transmembrane region" description="Helical" evidence="1">
    <location>
        <begin position="12"/>
        <end position="37"/>
    </location>
</feature>
<dbReference type="InterPro" id="IPR050706">
    <property type="entry name" value="Cyclic-di-GMP_PDE-like"/>
</dbReference>
<dbReference type="SMART" id="SM00267">
    <property type="entry name" value="GGDEF"/>
    <property type="match status" value="1"/>
</dbReference>
<dbReference type="GO" id="GO:0005886">
    <property type="term" value="C:plasma membrane"/>
    <property type="evidence" value="ECO:0000318"/>
    <property type="project" value="GO_Central"/>
</dbReference>
<keyword evidence="1" id="KW-1133">Transmembrane helix</keyword>
<dbReference type="FunCoup" id="O66691">
    <property type="interactions" value="7"/>
</dbReference>
<dbReference type="InParanoid" id="O66691"/>
<reference evidence="4 5" key="1">
    <citation type="journal article" date="1998" name="Nature">
        <title>The complete genome of the hyperthermophilic bacterium Aquifex aeolicus.</title>
        <authorList>
            <person name="Deckert G."/>
            <person name="Warren P.V."/>
            <person name="Gaasterland T."/>
            <person name="Young W.G."/>
            <person name="Lenox A.L."/>
            <person name="Graham D.E."/>
            <person name="Overbeek R."/>
            <person name="Snead M.A."/>
            <person name="Keller M."/>
            <person name="Aujay M."/>
            <person name="Huber R."/>
            <person name="Feldman R.A."/>
            <person name="Short J.M."/>
            <person name="Olson G.J."/>
            <person name="Swanson R.V."/>
        </authorList>
    </citation>
    <scope>NUCLEOTIDE SEQUENCE [LARGE SCALE GENOMIC DNA]</scope>
    <source>
        <strain evidence="4 5">VF5</strain>
    </source>
</reference>
<evidence type="ECO:0000256" key="1">
    <source>
        <dbReference type="SAM" id="Phobius"/>
    </source>
</evidence>
<gene>
    <name evidence="4" type="ordered locus">aq_367</name>
</gene>
<dbReference type="Gene3D" id="3.20.20.450">
    <property type="entry name" value="EAL domain"/>
    <property type="match status" value="1"/>
</dbReference>
<dbReference type="PANTHER" id="PTHR33121:SF71">
    <property type="entry name" value="OXYGEN SENSOR PROTEIN DOSP"/>
    <property type="match status" value="1"/>
</dbReference>
<evidence type="ECO:0000259" key="3">
    <source>
        <dbReference type="PROSITE" id="PS50887"/>
    </source>
</evidence>
<dbReference type="eggNOG" id="COG5001">
    <property type="taxonomic scope" value="Bacteria"/>
</dbReference>
<dbReference type="KEGG" id="aae:aq_367"/>
<evidence type="ECO:0000313" key="4">
    <source>
        <dbReference type="EMBL" id="AAC06656.1"/>
    </source>
</evidence>
<dbReference type="PROSITE" id="PS50887">
    <property type="entry name" value="GGDEF"/>
    <property type="match status" value="1"/>
</dbReference>
<dbReference type="Pfam" id="PF00563">
    <property type="entry name" value="EAL"/>
    <property type="match status" value="1"/>
</dbReference>
<dbReference type="GO" id="GO:0071111">
    <property type="term" value="F:cyclic-guanylate-specific phosphodiesterase activity"/>
    <property type="evidence" value="ECO:0000318"/>
    <property type="project" value="GO_Central"/>
</dbReference>
<dbReference type="InterPro" id="IPR001633">
    <property type="entry name" value="EAL_dom"/>
</dbReference>
<feature type="domain" description="EAL" evidence="2">
    <location>
        <begin position="611"/>
        <end position="850"/>
    </location>
</feature>
<accession>O66691</accession>
<organism evidence="4 5">
    <name type="scientific">Aquifex aeolicus (strain VF5)</name>
    <dbReference type="NCBI Taxonomy" id="224324"/>
    <lineage>
        <taxon>Bacteria</taxon>
        <taxon>Pseudomonadati</taxon>
        <taxon>Aquificota</taxon>
        <taxon>Aquificia</taxon>
        <taxon>Aquificales</taxon>
        <taxon>Aquificaceae</taxon>
        <taxon>Aquifex</taxon>
    </lineage>
</organism>
<sequence length="850" mass="97670">MDHKKIKRSLKFRISFVTGIIFFLALLLTYIVLYTAFHTSAKYVANRTAEGISNQVFSSMYQVMRKGWNRSDVMEFLRAMEVSYSDTPLDVNIFRGEKVKALFGSIPEPEKSDEVVEAFKTKKKIFIEKDKVYKAVFPILARKECLKCHTNAKGGEVLGVIETRIDLSPIYDKLNKVLFLSLIFLLPLNGLLSFWASKHIIEVVKSFAKNLENNINRIRNLEDLKKISREMDVPYEELKHLYQSLYKLSEKVRQIAIDKDILELESRLLEKFIITSQLVNDWKEYIKALVNDINEVVNVDVVFSIFIENSFLDTEVFWLKEPTEDQKKVFEQSLEKEIISRLPISVVGNRTLVINHNVVRKNERFNNVSPDRFKIRTKTLLLDKPQLGGIVGIGIESELAEDPYKRAVLDSVLATLVNVIGSAKAISSYVNEIEFYAMRDPLTFLYNQRTFWELLNYELERANRFERSLSLLLLDLDNFKVINDTYGHAVGDRVLREVARIISEKKRKADVAARYGGDEFAVIVIGANSNQALNLARRLKDAIESLSIPVSESETVSPRVSIGIASYPEHALTSRDLFIIADSMLRKAKEEGRSKIRVPTIEDLQMSRVELTKKSMLVLDALNKRLIKPFFQPIVELKSGELFANEVLMRIGKENIPASEFIEAAENLGVIVRMDLILYEETLKKLVEEQYDKYVFMNLSSRALTSEDFLKNILRIVENSGFDPAKIVFELTERESVKNIDLVKRFLEELKEVGIKFAIDDFGSGYSSFHYLKKIPVDFVKIEGEFVKGALTDWRDKTFIESIVTLAKGMHIRTVAEFIENEEIKEIMKEIGVDYGQGYYFGKPSPKPWV</sequence>
<keyword evidence="1" id="KW-0812">Transmembrane</keyword>
<dbReference type="PIR" id="G70332">
    <property type="entry name" value="G70332"/>
</dbReference>
<name>O66691_AQUAE</name>
<dbReference type="Pfam" id="PF00990">
    <property type="entry name" value="GGDEF"/>
    <property type="match status" value="1"/>
</dbReference>
<dbReference type="FunFam" id="3.30.70.270:FF:000001">
    <property type="entry name" value="Diguanylate cyclase domain protein"/>
    <property type="match status" value="1"/>
</dbReference>
<evidence type="ECO:0000259" key="2">
    <source>
        <dbReference type="PROSITE" id="PS50883"/>
    </source>
</evidence>
<dbReference type="PANTHER" id="PTHR33121">
    <property type="entry name" value="CYCLIC DI-GMP PHOSPHODIESTERASE PDEF"/>
    <property type="match status" value="1"/>
</dbReference>
<dbReference type="SUPFAM" id="SSF141868">
    <property type="entry name" value="EAL domain-like"/>
    <property type="match status" value="1"/>
</dbReference>
<dbReference type="InterPro" id="IPR043128">
    <property type="entry name" value="Rev_trsase/Diguanyl_cyclase"/>
</dbReference>
<dbReference type="Gene3D" id="3.30.450.290">
    <property type="match status" value="1"/>
</dbReference>
<dbReference type="EnsemblBacteria" id="AAC06656">
    <property type="protein sequence ID" value="AAC06656"/>
    <property type="gene ID" value="aq_367"/>
</dbReference>
<proteinExistence type="predicted"/>
<keyword evidence="5" id="KW-1185">Reference proteome</keyword>
<dbReference type="NCBIfam" id="TIGR00254">
    <property type="entry name" value="GGDEF"/>
    <property type="match status" value="1"/>
</dbReference>
<dbReference type="PROSITE" id="PS50883">
    <property type="entry name" value="EAL"/>
    <property type="match status" value="1"/>
</dbReference>
<dbReference type="STRING" id="224324.aq_367"/>
<keyword evidence="1" id="KW-0472">Membrane</keyword>
<dbReference type="InterPro" id="IPR035919">
    <property type="entry name" value="EAL_sf"/>
</dbReference>
<dbReference type="InterPro" id="IPR000160">
    <property type="entry name" value="GGDEF_dom"/>
</dbReference>
<protein>
    <submittedName>
        <fullName evidence="4">Uncharacterized protein</fullName>
    </submittedName>
</protein>
<dbReference type="EMBL" id="AE000657">
    <property type="protein sequence ID" value="AAC06656.1"/>
    <property type="molecule type" value="Genomic_DNA"/>
</dbReference>
<dbReference type="Gene3D" id="3.30.70.270">
    <property type="match status" value="1"/>
</dbReference>
<dbReference type="HOGENOM" id="CLU_000445_70_46_0"/>
<dbReference type="SUPFAM" id="SSF55073">
    <property type="entry name" value="Nucleotide cyclase"/>
    <property type="match status" value="1"/>
</dbReference>
<dbReference type="Proteomes" id="UP000000798">
    <property type="component" value="Chromosome"/>
</dbReference>
<evidence type="ECO:0000313" key="5">
    <source>
        <dbReference type="Proteomes" id="UP000000798"/>
    </source>
</evidence>
<dbReference type="CDD" id="cd01949">
    <property type="entry name" value="GGDEF"/>
    <property type="match status" value="1"/>
</dbReference>
<dbReference type="CDD" id="cd01948">
    <property type="entry name" value="EAL"/>
    <property type="match status" value="1"/>
</dbReference>
<feature type="domain" description="GGDEF" evidence="3">
    <location>
        <begin position="467"/>
        <end position="601"/>
    </location>
</feature>
<dbReference type="OrthoDB" id="7057390at2"/>
<dbReference type="AlphaFoldDB" id="O66691"/>
<dbReference type="InterPro" id="IPR029787">
    <property type="entry name" value="Nucleotide_cyclase"/>
</dbReference>